<sequence>MPKYGIEPRTWTATSYKGRMVLSAPTDEIIKAAVDETYPDAVFLPGMGWQIPMAGKILAPDMQKVIDSIAKVARRLVKEQKKSKCIDDRTPSAAPAQIWGWARSSTKSQNPAYQVALLMAAGVPEKNIAWEFVSGGAAVMKELDNLVAKMRANDILLMTAPSRLGRDLRLTTERLNYMLDKKIIVKTLFPELDTSIPGDKGRFLSAITFAEYAWLENSALTSIGQRHARQKGVAIGRKRKMSLEQIDAAAVAFACGKATKASIKRRFGIADSTYYSTVYRKAKQIKRQCEVLAET</sequence>
<dbReference type="PROSITE" id="PS51736">
    <property type="entry name" value="RECOMBINASES_3"/>
    <property type="match status" value="1"/>
</dbReference>
<keyword evidence="3" id="KW-1185">Reference proteome</keyword>
<feature type="domain" description="Resolvase/invertase-type recombinase catalytic" evidence="1">
    <location>
        <begin position="97"/>
        <end position="236"/>
    </location>
</feature>
<dbReference type="RefSeq" id="WP_149471162.1">
    <property type="nucleotide sequence ID" value="NZ_QOKW01000022.1"/>
</dbReference>
<organism evidence="2 3">
    <name type="scientific">Roseomonas genomospecies 6</name>
    <dbReference type="NCBI Taxonomy" id="214106"/>
    <lineage>
        <taxon>Bacteria</taxon>
        <taxon>Pseudomonadati</taxon>
        <taxon>Pseudomonadota</taxon>
        <taxon>Alphaproteobacteria</taxon>
        <taxon>Acetobacterales</taxon>
        <taxon>Roseomonadaceae</taxon>
        <taxon>Roseomonas</taxon>
    </lineage>
</organism>
<dbReference type="Pfam" id="PF00239">
    <property type="entry name" value="Resolvase"/>
    <property type="match status" value="1"/>
</dbReference>
<evidence type="ECO:0000313" key="2">
    <source>
        <dbReference type="EMBL" id="KAA0677694.1"/>
    </source>
</evidence>
<dbReference type="InterPro" id="IPR006119">
    <property type="entry name" value="Resolv_N"/>
</dbReference>
<name>A0A9W7KS93_9PROT</name>
<dbReference type="EMBL" id="QOKW01000022">
    <property type="protein sequence ID" value="KAA0677694.1"/>
    <property type="molecule type" value="Genomic_DNA"/>
</dbReference>
<evidence type="ECO:0000313" key="3">
    <source>
        <dbReference type="Proteomes" id="UP000480854"/>
    </source>
</evidence>
<accession>A0A9W7KS93</accession>
<dbReference type="AlphaFoldDB" id="A0A9W7KS93"/>
<dbReference type="Proteomes" id="UP000480854">
    <property type="component" value="Unassembled WGS sequence"/>
</dbReference>
<dbReference type="SUPFAM" id="SSF53041">
    <property type="entry name" value="Resolvase-like"/>
    <property type="match status" value="1"/>
</dbReference>
<proteinExistence type="predicted"/>
<dbReference type="Gene3D" id="3.40.50.1390">
    <property type="entry name" value="Resolvase, N-terminal catalytic domain"/>
    <property type="match status" value="1"/>
</dbReference>
<dbReference type="SMART" id="SM00857">
    <property type="entry name" value="Resolvase"/>
    <property type="match status" value="1"/>
</dbReference>
<dbReference type="GO" id="GO:0000150">
    <property type="term" value="F:DNA strand exchange activity"/>
    <property type="evidence" value="ECO:0007669"/>
    <property type="project" value="InterPro"/>
</dbReference>
<dbReference type="GO" id="GO:0003677">
    <property type="term" value="F:DNA binding"/>
    <property type="evidence" value="ECO:0007669"/>
    <property type="project" value="InterPro"/>
</dbReference>
<evidence type="ECO:0000259" key="1">
    <source>
        <dbReference type="PROSITE" id="PS51736"/>
    </source>
</evidence>
<dbReference type="OrthoDB" id="9797501at2"/>
<gene>
    <name evidence="2" type="ORF">DS843_22915</name>
</gene>
<reference evidence="2 3" key="1">
    <citation type="submission" date="2018-07" db="EMBL/GenBank/DDBJ databases">
        <title>Genome sequence of Azospirillum sp. ATCC 49961.</title>
        <authorList>
            <person name="Sant'Anna F.H."/>
            <person name="Baldani J.I."/>
            <person name="Zilli J.E."/>
            <person name="Reis V.M."/>
            <person name="Hartmann A."/>
            <person name="Cruz L."/>
            <person name="de Souza E.M."/>
            <person name="de Oliveira Pedrosa F."/>
            <person name="Passaglia L.M.P."/>
        </authorList>
    </citation>
    <scope>NUCLEOTIDE SEQUENCE [LARGE SCALE GENOMIC DNA]</scope>
    <source>
        <strain evidence="2 3">ATCC 49961</strain>
    </source>
</reference>
<dbReference type="InterPro" id="IPR036162">
    <property type="entry name" value="Resolvase-like_N_sf"/>
</dbReference>
<protein>
    <recommendedName>
        <fullName evidence="1">Resolvase/invertase-type recombinase catalytic domain-containing protein</fullName>
    </recommendedName>
</protein>
<comment type="caution">
    <text evidence="2">The sequence shown here is derived from an EMBL/GenBank/DDBJ whole genome shotgun (WGS) entry which is preliminary data.</text>
</comment>